<name>A0A562TV97_9SPHI</name>
<organism evidence="1 2">
    <name type="scientific">Mucilaginibacter frigoritolerans</name>
    <dbReference type="NCBI Taxonomy" id="652788"/>
    <lineage>
        <taxon>Bacteria</taxon>
        <taxon>Pseudomonadati</taxon>
        <taxon>Bacteroidota</taxon>
        <taxon>Sphingobacteriia</taxon>
        <taxon>Sphingobacteriales</taxon>
        <taxon>Sphingobacteriaceae</taxon>
        <taxon>Mucilaginibacter</taxon>
    </lineage>
</organism>
<proteinExistence type="predicted"/>
<dbReference type="AlphaFoldDB" id="A0A562TV97"/>
<accession>A0A562TV97</accession>
<dbReference type="RefSeq" id="WP_170227789.1">
    <property type="nucleotide sequence ID" value="NZ_VLLI01000011.1"/>
</dbReference>
<protein>
    <submittedName>
        <fullName evidence="1">Uncharacterized protein</fullName>
    </submittedName>
</protein>
<evidence type="ECO:0000313" key="1">
    <source>
        <dbReference type="EMBL" id="TWI97188.1"/>
    </source>
</evidence>
<reference evidence="1 2" key="1">
    <citation type="submission" date="2019-07" db="EMBL/GenBank/DDBJ databases">
        <title>Genomic Encyclopedia of Archaeal and Bacterial Type Strains, Phase II (KMG-II): from individual species to whole genera.</title>
        <authorList>
            <person name="Goeker M."/>
        </authorList>
    </citation>
    <scope>NUCLEOTIDE SEQUENCE [LARGE SCALE GENOMIC DNA]</scope>
    <source>
        <strain evidence="1 2">ATCC BAA-1854</strain>
    </source>
</reference>
<dbReference type="EMBL" id="VLLI01000011">
    <property type="protein sequence ID" value="TWI97188.1"/>
    <property type="molecule type" value="Genomic_DNA"/>
</dbReference>
<keyword evidence="2" id="KW-1185">Reference proteome</keyword>
<evidence type="ECO:0000313" key="2">
    <source>
        <dbReference type="Proteomes" id="UP000317010"/>
    </source>
</evidence>
<comment type="caution">
    <text evidence="1">The sequence shown here is derived from an EMBL/GenBank/DDBJ whole genome shotgun (WGS) entry which is preliminary data.</text>
</comment>
<dbReference type="Proteomes" id="UP000317010">
    <property type="component" value="Unassembled WGS sequence"/>
</dbReference>
<gene>
    <name evidence="1" type="ORF">JN11_03649</name>
</gene>
<sequence length="53" mass="6149">MKTYNKPAVSKLVVRFDNELRAILANDLSEFLNRNPFLKRKREANMQPTLSVA</sequence>